<dbReference type="GeneID" id="19267480"/>
<dbReference type="InterPro" id="IPR050316">
    <property type="entry name" value="Tyrosinase/Hemocyanin"/>
</dbReference>
<keyword evidence="1" id="KW-0479">Metal-binding</keyword>
<feature type="domain" description="Tyrosinase copper-binding" evidence="4">
    <location>
        <begin position="93"/>
        <end position="110"/>
    </location>
</feature>
<dbReference type="SUPFAM" id="SSF48056">
    <property type="entry name" value="Di-copper centre-containing domain"/>
    <property type="match status" value="1"/>
</dbReference>
<proteinExistence type="predicted"/>
<sequence>MLSGMSIIALLALATFSQVAPVLATYPAECTEENIQVRREWSSLALEDRKAYIDAVQCLMDKPSQLDPTVYPGAKSRHADFIATHINYTFTIHLDAIFLPWHRGYVRLYEKALQEECGFNGTQPYWDWPAYTDKPLRESTLFDGSPYSLGSDGVFTNETLYTGPNQTYPSGTGGGCVFAGPFMNYTTPYRDFPQSLITDNVNGSLPSDSFDYSPGCFKRNLNDYALRVNNNYSSIAELLNQTTMGDFQNTLSSPEGASWFGPHGGGHFAMGGVGSDLFTSPTDPAFFLHHAQVDHVWWQWQSADLEARAFALNGTMTLSNVPPSRDLTLGDYLTWGPLSDDKQVKDLMLPYEGPFCYRYE</sequence>
<dbReference type="PANTHER" id="PTHR11474">
    <property type="entry name" value="TYROSINASE FAMILY MEMBER"/>
    <property type="match status" value="1"/>
</dbReference>
<dbReference type="InterPro" id="IPR008922">
    <property type="entry name" value="Di-copper_centre_dom_sf"/>
</dbReference>
<dbReference type="HOGENOM" id="CLU_035914_0_1_1"/>
<evidence type="ECO:0000256" key="1">
    <source>
        <dbReference type="ARBA" id="ARBA00022723"/>
    </source>
</evidence>
<dbReference type="eggNOG" id="ENOG502RM4B">
    <property type="taxonomic scope" value="Eukaryota"/>
</dbReference>
<dbReference type="InParanoid" id="W3XG90"/>
<dbReference type="AlphaFoldDB" id="W3XG90"/>
<protein>
    <recommendedName>
        <fullName evidence="4 5">Tyrosinase copper-binding domain-containing protein</fullName>
    </recommendedName>
</protein>
<dbReference type="PROSITE" id="PS00497">
    <property type="entry name" value="TYROSINASE_1"/>
    <property type="match status" value="1"/>
</dbReference>
<evidence type="ECO:0000259" key="4">
    <source>
        <dbReference type="PROSITE" id="PS00497"/>
    </source>
</evidence>
<dbReference type="PRINTS" id="PR00092">
    <property type="entry name" value="TYROSINASE"/>
</dbReference>
<evidence type="ECO:0000313" key="7">
    <source>
        <dbReference type="Proteomes" id="UP000030651"/>
    </source>
</evidence>
<dbReference type="InterPro" id="IPR002227">
    <property type="entry name" value="Tyrosinase_Cu-bd"/>
</dbReference>
<dbReference type="OrthoDB" id="6132182at2759"/>
<dbReference type="EMBL" id="KI912110">
    <property type="protein sequence ID" value="ETS84442.1"/>
    <property type="molecule type" value="Genomic_DNA"/>
</dbReference>
<gene>
    <name evidence="6" type="ORF">PFICI_02467</name>
</gene>
<dbReference type="STRING" id="1229662.W3XG90"/>
<dbReference type="PROSITE" id="PS00498">
    <property type="entry name" value="TYROSINASE_2"/>
    <property type="match status" value="1"/>
</dbReference>
<name>W3XG90_PESFW</name>
<organism evidence="6 7">
    <name type="scientific">Pestalotiopsis fici (strain W106-1 / CGMCC3.15140)</name>
    <dbReference type="NCBI Taxonomy" id="1229662"/>
    <lineage>
        <taxon>Eukaryota</taxon>
        <taxon>Fungi</taxon>
        <taxon>Dikarya</taxon>
        <taxon>Ascomycota</taxon>
        <taxon>Pezizomycotina</taxon>
        <taxon>Sordariomycetes</taxon>
        <taxon>Xylariomycetidae</taxon>
        <taxon>Amphisphaeriales</taxon>
        <taxon>Sporocadaceae</taxon>
        <taxon>Pestalotiopsis</taxon>
    </lineage>
</organism>
<dbReference type="RefSeq" id="XP_007829239.1">
    <property type="nucleotide sequence ID" value="XM_007831048.1"/>
</dbReference>
<evidence type="ECO:0000313" key="6">
    <source>
        <dbReference type="EMBL" id="ETS84442.1"/>
    </source>
</evidence>
<evidence type="ECO:0000259" key="5">
    <source>
        <dbReference type="PROSITE" id="PS00498"/>
    </source>
</evidence>
<evidence type="ECO:0000256" key="3">
    <source>
        <dbReference type="SAM" id="SignalP"/>
    </source>
</evidence>
<keyword evidence="2" id="KW-0560">Oxidoreductase</keyword>
<dbReference type="GO" id="GO:0046872">
    <property type="term" value="F:metal ion binding"/>
    <property type="evidence" value="ECO:0007669"/>
    <property type="project" value="UniProtKB-KW"/>
</dbReference>
<feature type="signal peptide" evidence="3">
    <location>
        <begin position="1"/>
        <end position="24"/>
    </location>
</feature>
<dbReference type="Proteomes" id="UP000030651">
    <property type="component" value="Unassembled WGS sequence"/>
</dbReference>
<dbReference type="GO" id="GO:0016491">
    <property type="term" value="F:oxidoreductase activity"/>
    <property type="evidence" value="ECO:0007669"/>
    <property type="project" value="UniProtKB-KW"/>
</dbReference>
<evidence type="ECO:0000256" key="2">
    <source>
        <dbReference type="ARBA" id="ARBA00023002"/>
    </source>
</evidence>
<keyword evidence="3" id="KW-0732">Signal</keyword>
<reference evidence="7" key="1">
    <citation type="journal article" date="2015" name="BMC Genomics">
        <title>Genomic and transcriptomic analysis of the endophytic fungus Pestalotiopsis fici reveals its lifestyle and high potential for synthesis of natural products.</title>
        <authorList>
            <person name="Wang X."/>
            <person name="Zhang X."/>
            <person name="Liu L."/>
            <person name="Xiang M."/>
            <person name="Wang W."/>
            <person name="Sun X."/>
            <person name="Che Y."/>
            <person name="Guo L."/>
            <person name="Liu G."/>
            <person name="Guo L."/>
            <person name="Wang C."/>
            <person name="Yin W.B."/>
            <person name="Stadler M."/>
            <person name="Zhang X."/>
            <person name="Liu X."/>
        </authorList>
    </citation>
    <scope>NUCLEOTIDE SEQUENCE [LARGE SCALE GENOMIC DNA]</scope>
    <source>
        <strain evidence="7">W106-1 / CGMCC3.15140</strain>
    </source>
</reference>
<dbReference type="Gene3D" id="1.10.1280.10">
    <property type="entry name" value="Di-copper center containing domain from catechol oxidase"/>
    <property type="match status" value="1"/>
</dbReference>
<dbReference type="PANTHER" id="PTHR11474:SF125">
    <property type="entry name" value="N-ACETYL-6-HYDROXYTRYPTOPHAN OXIDASE IVOB-RELATED"/>
    <property type="match status" value="1"/>
</dbReference>
<accession>W3XG90</accession>
<feature type="chain" id="PRO_5004836125" description="Tyrosinase copper-binding domain-containing protein" evidence="3">
    <location>
        <begin position="25"/>
        <end position="360"/>
    </location>
</feature>
<dbReference type="OMA" id="DYWPARP"/>
<keyword evidence="7" id="KW-1185">Reference proteome</keyword>
<dbReference type="Pfam" id="PF00264">
    <property type="entry name" value="Tyrosinase"/>
    <property type="match status" value="1"/>
</dbReference>
<feature type="domain" description="Tyrosinase copper-binding" evidence="5">
    <location>
        <begin position="283"/>
        <end position="294"/>
    </location>
</feature>
<dbReference type="KEGG" id="pfy:PFICI_02467"/>